<name>A0A3S4ZQC7_9PLAT</name>
<protein>
    <submittedName>
        <fullName evidence="1">Uncharacterized protein</fullName>
    </submittedName>
</protein>
<sequence>MGSPFCGLIFGLCQRLSEPRECPGLPAFSPTRRFSPGLQIDRRQRKTTCQICMAICQRMQTLEQGSESARSRAGSPSLSLPLLVSLALSAQPGLECILISNAFSQSEPSYGLRPMERHIIRGRCLVRVTVLRSIRPNPPPTMPLPFSLAVPP</sequence>
<reference evidence="1" key="1">
    <citation type="submission" date="2018-11" db="EMBL/GenBank/DDBJ databases">
        <authorList>
            <consortium name="Pathogen Informatics"/>
        </authorList>
    </citation>
    <scope>NUCLEOTIDE SEQUENCE</scope>
</reference>
<evidence type="ECO:0000313" key="2">
    <source>
        <dbReference type="Proteomes" id="UP000784294"/>
    </source>
</evidence>
<accession>A0A3S4ZQC7</accession>
<dbReference type="Proteomes" id="UP000784294">
    <property type="component" value="Unassembled WGS sequence"/>
</dbReference>
<dbReference type="EMBL" id="CAAALY010031410">
    <property type="protein sequence ID" value="VEL17175.1"/>
    <property type="molecule type" value="Genomic_DNA"/>
</dbReference>
<proteinExistence type="predicted"/>
<comment type="caution">
    <text evidence="1">The sequence shown here is derived from an EMBL/GenBank/DDBJ whole genome shotgun (WGS) entry which is preliminary data.</text>
</comment>
<keyword evidence="2" id="KW-1185">Reference proteome</keyword>
<dbReference type="AlphaFoldDB" id="A0A3S4ZQC7"/>
<gene>
    <name evidence="1" type="ORF">PXEA_LOCUS10615</name>
</gene>
<organism evidence="1 2">
    <name type="scientific">Protopolystoma xenopodis</name>
    <dbReference type="NCBI Taxonomy" id="117903"/>
    <lineage>
        <taxon>Eukaryota</taxon>
        <taxon>Metazoa</taxon>
        <taxon>Spiralia</taxon>
        <taxon>Lophotrochozoa</taxon>
        <taxon>Platyhelminthes</taxon>
        <taxon>Monogenea</taxon>
        <taxon>Polyopisthocotylea</taxon>
        <taxon>Polystomatidea</taxon>
        <taxon>Polystomatidae</taxon>
        <taxon>Protopolystoma</taxon>
    </lineage>
</organism>
<evidence type="ECO:0000313" key="1">
    <source>
        <dbReference type="EMBL" id="VEL17175.1"/>
    </source>
</evidence>